<reference evidence="2 3" key="1">
    <citation type="submission" date="2016-11" db="EMBL/GenBank/DDBJ databases">
        <authorList>
            <person name="Jaros S."/>
            <person name="Januszkiewicz K."/>
            <person name="Wedrychowicz H."/>
        </authorList>
    </citation>
    <scope>NUCLEOTIDE SEQUENCE [LARGE SCALE GENOMIC DNA]</scope>
    <source>
        <strain evidence="2 3">DSM 17459</strain>
    </source>
</reference>
<keyword evidence="1" id="KW-1133">Transmembrane helix</keyword>
<evidence type="ECO:0000313" key="2">
    <source>
        <dbReference type="EMBL" id="SHE67758.1"/>
    </source>
</evidence>
<evidence type="ECO:0000313" key="3">
    <source>
        <dbReference type="Proteomes" id="UP000184245"/>
    </source>
</evidence>
<feature type="transmembrane region" description="Helical" evidence="1">
    <location>
        <begin position="137"/>
        <end position="159"/>
    </location>
</feature>
<feature type="transmembrane region" description="Helical" evidence="1">
    <location>
        <begin position="110"/>
        <end position="131"/>
    </location>
</feature>
<evidence type="ECO:0000256" key="1">
    <source>
        <dbReference type="SAM" id="Phobius"/>
    </source>
</evidence>
<dbReference type="Proteomes" id="UP000184245">
    <property type="component" value="Unassembled WGS sequence"/>
</dbReference>
<dbReference type="STRING" id="1122155.SAMN02745158_01206"/>
<feature type="transmembrane region" description="Helical" evidence="1">
    <location>
        <begin position="200"/>
        <end position="222"/>
    </location>
</feature>
<proteinExistence type="predicted"/>
<dbReference type="Pfam" id="PF19845">
    <property type="entry name" value="DUF6320"/>
    <property type="match status" value="1"/>
</dbReference>
<feature type="transmembrane region" description="Helical" evidence="1">
    <location>
        <begin position="166"/>
        <end position="188"/>
    </location>
</feature>
<accession>A0A1M4VFR3</accession>
<dbReference type="OrthoDB" id="2048993at2"/>
<keyword evidence="1" id="KW-0812">Transmembrane</keyword>
<dbReference type="RefSeq" id="WP_072849904.1">
    <property type="nucleotide sequence ID" value="NZ_FQVI01000004.1"/>
</dbReference>
<feature type="transmembrane region" description="Helical" evidence="1">
    <location>
        <begin position="55"/>
        <end position="77"/>
    </location>
</feature>
<gene>
    <name evidence="2" type="ORF">SAMN02745158_01206</name>
</gene>
<dbReference type="InterPro" id="IPR046283">
    <property type="entry name" value="DUF6320"/>
</dbReference>
<organism evidence="2 3">
    <name type="scientific">Lactonifactor longoviformis DSM 17459</name>
    <dbReference type="NCBI Taxonomy" id="1122155"/>
    <lineage>
        <taxon>Bacteria</taxon>
        <taxon>Bacillati</taxon>
        <taxon>Bacillota</taxon>
        <taxon>Clostridia</taxon>
        <taxon>Eubacteriales</taxon>
        <taxon>Clostridiaceae</taxon>
        <taxon>Lactonifactor</taxon>
    </lineage>
</organism>
<keyword evidence="3" id="KW-1185">Reference proteome</keyword>
<dbReference type="EMBL" id="FQVI01000004">
    <property type="protein sequence ID" value="SHE67758.1"/>
    <property type="molecule type" value="Genomic_DNA"/>
</dbReference>
<keyword evidence="1" id="KW-0472">Membrane</keyword>
<name>A0A1M4VFR3_9CLOT</name>
<feature type="transmembrane region" description="Helical" evidence="1">
    <location>
        <begin position="83"/>
        <end position="103"/>
    </location>
</feature>
<dbReference type="AlphaFoldDB" id="A0A1M4VFR3"/>
<protein>
    <submittedName>
        <fullName evidence="2">Uncharacterized protein</fullName>
    </submittedName>
</protein>
<sequence>MAYCVNCGVELEASLEKCPLCNTPVYHPAKEEKSKPASPYPAIRGEVARVKRTDLAILITVILSCTALGCGLLNLFIFQMNAWSLYIIGLCVVFWIFFIPAMIYRKLPFFLMLLFDGAAVAMYCGIIAYLFDGGEWYRLIALPIIIIGVVLIMAVNLCYRFLSRSILFMALAVVLALGIFCVGIDASIKNFITGVPGITWSAIVMTCSLIIAVTLFTIMRISRLREEVRRRMHI</sequence>